<dbReference type="PROSITE" id="PS51257">
    <property type="entry name" value="PROKAR_LIPOPROTEIN"/>
    <property type="match status" value="1"/>
</dbReference>
<dbReference type="SUPFAM" id="SSF89392">
    <property type="entry name" value="Prokaryotic lipoproteins and lipoprotein localization factors"/>
    <property type="match status" value="1"/>
</dbReference>
<organism evidence="2 3">
    <name type="scientific">Streptomyces albiaxialis</name>
    <dbReference type="NCBI Taxonomy" id="329523"/>
    <lineage>
        <taxon>Bacteria</taxon>
        <taxon>Bacillati</taxon>
        <taxon>Actinomycetota</taxon>
        <taxon>Actinomycetes</taxon>
        <taxon>Kitasatosporales</taxon>
        <taxon>Streptomycetaceae</taxon>
        <taxon>Streptomyces</taxon>
    </lineage>
</organism>
<keyword evidence="2" id="KW-0449">Lipoprotein</keyword>
<keyword evidence="3" id="KW-1185">Reference proteome</keyword>
<dbReference type="Proteomes" id="UP001500016">
    <property type="component" value="Unassembled WGS sequence"/>
</dbReference>
<reference evidence="2 3" key="1">
    <citation type="journal article" date="2019" name="Int. J. Syst. Evol. Microbiol.">
        <title>The Global Catalogue of Microorganisms (GCM) 10K type strain sequencing project: providing services to taxonomists for standard genome sequencing and annotation.</title>
        <authorList>
            <consortium name="The Broad Institute Genomics Platform"/>
            <consortium name="The Broad Institute Genome Sequencing Center for Infectious Disease"/>
            <person name="Wu L."/>
            <person name="Ma J."/>
        </authorList>
    </citation>
    <scope>NUCLEOTIDE SEQUENCE [LARGE SCALE GENOMIC DNA]</scope>
    <source>
        <strain evidence="2 3">JCM 15478</strain>
    </source>
</reference>
<evidence type="ECO:0000256" key="1">
    <source>
        <dbReference type="SAM" id="MobiDB-lite"/>
    </source>
</evidence>
<evidence type="ECO:0000313" key="3">
    <source>
        <dbReference type="Proteomes" id="UP001500016"/>
    </source>
</evidence>
<comment type="caution">
    <text evidence="2">The sequence shown here is derived from an EMBL/GenBank/DDBJ whole genome shotgun (WGS) entry which is preliminary data.</text>
</comment>
<dbReference type="InterPro" id="IPR029046">
    <property type="entry name" value="LolA/LolB/LppX"/>
</dbReference>
<proteinExistence type="predicted"/>
<feature type="region of interest" description="Disordered" evidence="1">
    <location>
        <begin position="32"/>
        <end position="52"/>
    </location>
</feature>
<gene>
    <name evidence="2" type="ORF">GCM10009801_81490</name>
</gene>
<dbReference type="RefSeq" id="WP_344535882.1">
    <property type="nucleotide sequence ID" value="NZ_BAAAPE010000032.1"/>
</dbReference>
<sequence length="282" mass="29378">MAVRWHGLGGAVAASALVSVTLFTATGCAEGGAAADDPVPPGGSRPGASAVRQAADTLYRAGTSRVRTSMEMDSGGTRVTVEGTGGFDYTRRSGRLVVSLPQGASGARPGERRPVTELIAPGALYMKNRGEGVPADKWVRVETATLPDGNLVTGGATDPVSAAELLRGARKIRYEGRQELDGVPVWHYSGSVDIEAAAVAAPPYARRQLKAAEKGFSGHEVPFDAYLDGQARLRKVQHRFTFASAGGGIDVASTTRLHGFGAPVRVVMPPSRDIYAGKIALP</sequence>
<dbReference type="EMBL" id="BAAAPE010000032">
    <property type="protein sequence ID" value="GAA2105253.1"/>
    <property type="molecule type" value="Genomic_DNA"/>
</dbReference>
<evidence type="ECO:0000313" key="2">
    <source>
        <dbReference type="EMBL" id="GAA2105253.1"/>
    </source>
</evidence>
<protein>
    <submittedName>
        <fullName evidence="2">Lipoprotein</fullName>
    </submittedName>
</protein>
<accession>A0ABN2X546</accession>
<name>A0ABN2X546_9ACTN</name>
<dbReference type="Gene3D" id="2.50.20.20">
    <property type="match status" value="1"/>
</dbReference>